<proteinExistence type="predicted"/>
<evidence type="ECO:0000256" key="2">
    <source>
        <dbReference type="ARBA" id="ARBA00022475"/>
    </source>
</evidence>
<evidence type="ECO:0000259" key="8">
    <source>
        <dbReference type="Pfam" id="PF03176"/>
    </source>
</evidence>
<evidence type="ECO:0000256" key="6">
    <source>
        <dbReference type="SAM" id="MobiDB-lite"/>
    </source>
</evidence>
<keyword evidence="10" id="KW-1185">Reference proteome</keyword>
<accession>A0ABT7C5Y9</accession>
<gene>
    <name evidence="9" type="ORF">C7K25_04335</name>
</gene>
<evidence type="ECO:0000256" key="5">
    <source>
        <dbReference type="ARBA" id="ARBA00023136"/>
    </source>
</evidence>
<dbReference type="Gene3D" id="1.20.1640.10">
    <property type="entry name" value="Multidrug efflux transporter AcrB transmembrane domain"/>
    <property type="match status" value="2"/>
</dbReference>
<feature type="domain" description="Membrane transport protein MMPL" evidence="8">
    <location>
        <begin position="84"/>
        <end position="386"/>
    </location>
</feature>
<keyword evidence="2" id="KW-1003">Cell membrane</keyword>
<dbReference type="SUPFAM" id="SSF82866">
    <property type="entry name" value="Multidrug efflux transporter AcrB transmembrane domain"/>
    <property type="match status" value="2"/>
</dbReference>
<feature type="transmembrane region" description="Helical" evidence="7">
    <location>
        <begin position="685"/>
        <end position="708"/>
    </location>
</feature>
<feature type="transmembrane region" description="Helical" evidence="7">
    <location>
        <begin position="208"/>
        <end position="241"/>
    </location>
</feature>
<dbReference type="InterPro" id="IPR050545">
    <property type="entry name" value="Mycobact_MmpL"/>
</dbReference>
<evidence type="ECO:0000313" key="10">
    <source>
        <dbReference type="Proteomes" id="UP001170379"/>
    </source>
</evidence>
<evidence type="ECO:0000256" key="1">
    <source>
        <dbReference type="ARBA" id="ARBA00004651"/>
    </source>
</evidence>
<dbReference type="InterPro" id="IPR004869">
    <property type="entry name" value="MMPL_dom"/>
</dbReference>
<organism evidence="9 10">
    <name type="scientific">Gulosibacter molinativorax</name>
    <dbReference type="NCBI Taxonomy" id="256821"/>
    <lineage>
        <taxon>Bacteria</taxon>
        <taxon>Bacillati</taxon>
        <taxon>Actinomycetota</taxon>
        <taxon>Actinomycetes</taxon>
        <taxon>Micrococcales</taxon>
        <taxon>Microbacteriaceae</taxon>
        <taxon>Gulosibacter</taxon>
    </lineage>
</organism>
<reference evidence="9" key="2">
    <citation type="journal article" date="2022" name="Sci. Rep.">
        <title>In silico prediction of the enzymes involved in the degradation of the herbicide molinate by Gulosibacter molinativorax ON4T.</title>
        <authorList>
            <person name="Lopes A.R."/>
            <person name="Bunin E."/>
            <person name="Viana A.T."/>
            <person name="Froufe H."/>
            <person name="Munoz-Merida A."/>
            <person name="Pinho D."/>
            <person name="Figueiredo J."/>
            <person name="Barroso C."/>
            <person name="Vaz-Moreira I."/>
            <person name="Bellanger X."/>
            <person name="Egas C."/>
            <person name="Nunes O.C."/>
        </authorList>
    </citation>
    <scope>NUCLEOTIDE SEQUENCE</scope>
    <source>
        <strain evidence="9">ON4</strain>
    </source>
</reference>
<dbReference type="Pfam" id="PF03176">
    <property type="entry name" value="MMPL"/>
    <property type="match status" value="2"/>
</dbReference>
<name>A0ABT7C5Y9_9MICO</name>
<sequence length="749" mass="79328">MQPMFSTRTLPHPTTAEIPSPRRAPKPSSSLTRKPPPYVRLATWSADHPRWALLVWAVLIAVTFSISMFADTRQATELEMMTGESQRAAILADEAGYVAPATELILIRGDASPQTAQHIQDELAATPHVDAVHGPVQEGGAMLFQVELSGDPETAADRVGPLAATTEMLADAHPQLDISRTGDVSITEGFQTWLGDELDRAMILTLVLTLIILLVVFGAVFMALLPVAVGAAAVLSALGLWATASQLVPDQGIVPHVIALIGLAVGIDYALFYSRRYREEVHALESGRQGEAHRDRTTAQIATEIAARTAGHSILVSGTAVSLAMAGLFFLGETIYTGIAIGAILVVLVAMASAVTAMPALMRLLHRFIDRPRIPFVWRITGREIADGRPNPLGRILHRVARRPWLALGATLLILAMLAAPAVGMRLTNTTIDDFPRAFPAMTTYDEVLDAFPDNSSSVTVVLRADEAGDASADGGTLTLGAGDLAEAVGAHPELFGAVGGLWQSPAESSAQIVVMTIPVPHETTSPGARDALETLRSDVLPDLLAAHPDIESAVGGPIAANVDASASIAQKMPWVIGIVVSLTFLFMLVTYRSFAVAGITVVLNIASTLASFGILMFIFQGSWAEDALGFTSNGGLVSWVPLLLFVVVSGLSLDYHVLVLGRVREFAVAGFSARDAVIAGLSKTAGMVTAAAAIMIVVFAVFGSMSFIELKQIGVGLAIATLLDVTLVRVVALPAALLAFRRQLWWKS</sequence>
<feature type="transmembrane region" description="Helical" evidence="7">
    <location>
        <begin position="597"/>
        <end position="620"/>
    </location>
</feature>
<feature type="transmembrane region" description="Helical" evidence="7">
    <location>
        <begin position="253"/>
        <end position="272"/>
    </location>
</feature>
<feature type="transmembrane region" description="Helical" evidence="7">
    <location>
        <begin position="338"/>
        <end position="361"/>
    </location>
</feature>
<dbReference type="Proteomes" id="UP001170379">
    <property type="component" value="Unassembled WGS sequence"/>
</dbReference>
<dbReference type="EMBL" id="PXVD01000005">
    <property type="protein sequence ID" value="MDJ1370600.1"/>
    <property type="molecule type" value="Genomic_DNA"/>
</dbReference>
<feature type="transmembrane region" description="Helical" evidence="7">
    <location>
        <begin position="405"/>
        <end position="427"/>
    </location>
</feature>
<evidence type="ECO:0000256" key="4">
    <source>
        <dbReference type="ARBA" id="ARBA00022989"/>
    </source>
</evidence>
<feature type="transmembrane region" description="Helical" evidence="7">
    <location>
        <begin position="573"/>
        <end position="590"/>
    </location>
</feature>
<keyword evidence="5 7" id="KW-0472">Membrane</keyword>
<feature type="transmembrane region" description="Helical" evidence="7">
    <location>
        <begin position="640"/>
        <end position="664"/>
    </location>
</feature>
<keyword evidence="3 7" id="KW-0812">Transmembrane</keyword>
<feature type="domain" description="Membrane transport protein MMPL" evidence="8">
    <location>
        <begin position="442"/>
        <end position="744"/>
    </location>
</feature>
<dbReference type="PANTHER" id="PTHR33406">
    <property type="entry name" value="MEMBRANE PROTEIN MJ1562-RELATED"/>
    <property type="match status" value="1"/>
</dbReference>
<protein>
    <submittedName>
        <fullName evidence="9">MMPL family transporter</fullName>
    </submittedName>
</protein>
<evidence type="ECO:0000256" key="3">
    <source>
        <dbReference type="ARBA" id="ARBA00022692"/>
    </source>
</evidence>
<evidence type="ECO:0000313" key="9">
    <source>
        <dbReference type="EMBL" id="MDJ1370600.1"/>
    </source>
</evidence>
<feature type="region of interest" description="Disordered" evidence="6">
    <location>
        <begin position="1"/>
        <end position="35"/>
    </location>
</feature>
<comment type="caution">
    <text evidence="9">The sequence shown here is derived from an EMBL/GenBank/DDBJ whole genome shotgun (WGS) entry which is preliminary data.</text>
</comment>
<feature type="transmembrane region" description="Helical" evidence="7">
    <location>
        <begin position="714"/>
        <end position="741"/>
    </location>
</feature>
<reference evidence="9" key="1">
    <citation type="submission" date="2018-03" db="EMBL/GenBank/DDBJ databases">
        <authorList>
            <person name="Nunes O.C."/>
            <person name="Lopes A.R."/>
            <person name="Froufe H."/>
            <person name="Munoz-Merida A."/>
            <person name="Barroso C."/>
            <person name="Egas C."/>
        </authorList>
    </citation>
    <scope>NUCLEOTIDE SEQUENCE</scope>
    <source>
        <strain evidence="9">ON4</strain>
    </source>
</reference>
<comment type="subcellular location">
    <subcellularLocation>
        <location evidence="1">Cell membrane</location>
        <topology evidence="1">Multi-pass membrane protein</topology>
    </subcellularLocation>
</comment>
<feature type="transmembrane region" description="Helical" evidence="7">
    <location>
        <begin position="51"/>
        <end position="70"/>
    </location>
</feature>
<dbReference type="PANTHER" id="PTHR33406:SF13">
    <property type="entry name" value="MEMBRANE PROTEIN YDFJ"/>
    <property type="match status" value="1"/>
</dbReference>
<evidence type="ECO:0000256" key="7">
    <source>
        <dbReference type="SAM" id="Phobius"/>
    </source>
</evidence>
<feature type="transmembrane region" description="Helical" evidence="7">
    <location>
        <begin position="314"/>
        <end position="332"/>
    </location>
</feature>
<keyword evidence="4 7" id="KW-1133">Transmembrane helix</keyword>